<evidence type="ECO:0000313" key="1">
    <source>
        <dbReference type="EMBL" id="CAD7053324.1"/>
    </source>
</evidence>
<protein>
    <submittedName>
        <fullName evidence="1">Uncharacterized protein</fullName>
    </submittedName>
</protein>
<sequence>MLSEPLASCREYLFLSSFKTRKTPIMRTYRPVPFIRIIGPAFRVA</sequence>
<gene>
    <name evidence="1" type="ORF">REJC140_01981</name>
</gene>
<dbReference type="EMBL" id="CABFWF030000018">
    <property type="protein sequence ID" value="CAD7053324.1"/>
    <property type="molecule type" value="Genomic_DNA"/>
</dbReference>
<name>A0ABM8PX73_9HYPH</name>
<dbReference type="Proteomes" id="UP000606921">
    <property type="component" value="Unassembled WGS sequence"/>
</dbReference>
<proteinExistence type="predicted"/>
<evidence type="ECO:0000313" key="2">
    <source>
        <dbReference type="Proteomes" id="UP000606921"/>
    </source>
</evidence>
<comment type="caution">
    <text evidence="1">The sequence shown here is derived from an EMBL/GenBank/DDBJ whole genome shotgun (WGS) entry which is preliminary data.</text>
</comment>
<keyword evidence="2" id="KW-1185">Reference proteome</keyword>
<organism evidence="1 2">
    <name type="scientific">Pseudorhizobium endolithicum</name>
    <dbReference type="NCBI Taxonomy" id="1191678"/>
    <lineage>
        <taxon>Bacteria</taxon>
        <taxon>Pseudomonadati</taxon>
        <taxon>Pseudomonadota</taxon>
        <taxon>Alphaproteobacteria</taxon>
        <taxon>Hyphomicrobiales</taxon>
        <taxon>Rhizobiaceae</taxon>
        <taxon>Rhizobium/Agrobacterium group</taxon>
        <taxon>Pseudorhizobium</taxon>
    </lineage>
</organism>
<accession>A0ABM8PX73</accession>
<reference evidence="1 2" key="1">
    <citation type="submission" date="2020-11" db="EMBL/GenBank/DDBJ databases">
        <authorList>
            <person name="Lassalle F."/>
        </authorList>
    </citation>
    <scope>NUCLEOTIDE SEQUENCE [LARGE SCALE GENOMIC DNA]</scope>
    <source>
        <strain evidence="1 2">JC140</strain>
    </source>
</reference>